<dbReference type="SUPFAM" id="SSF52833">
    <property type="entry name" value="Thioredoxin-like"/>
    <property type="match status" value="1"/>
</dbReference>
<dbReference type="PANTHER" id="PTHR43640">
    <property type="entry name" value="OS07G0260300 PROTEIN"/>
    <property type="match status" value="1"/>
</dbReference>
<dbReference type="InterPro" id="IPR036249">
    <property type="entry name" value="Thioredoxin-like_sf"/>
</dbReference>
<name>A0ABP8M6A9_9BACT</name>
<organism evidence="2 3">
    <name type="scientific">Novipirellula rosea</name>
    <dbReference type="NCBI Taxonomy" id="1031540"/>
    <lineage>
        <taxon>Bacteria</taxon>
        <taxon>Pseudomonadati</taxon>
        <taxon>Planctomycetota</taxon>
        <taxon>Planctomycetia</taxon>
        <taxon>Pirellulales</taxon>
        <taxon>Pirellulaceae</taxon>
        <taxon>Novipirellula</taxon>
    </lineage>
</organism>
<dbReference type="Proteomes" id="UP001500840">
    <property type="component" value="Unassembled WGS sequence"/>
</dbReference>
<evidence type="ECO:0000259" key="1">
    <source>
        <dbReference type="PROSITE" id="PS51352"/>
    </source>
</evidence>
<gene>
    <name evidence="2" type="ORF">GCM10023156_04750</name>
</gene>
<evidence type="ECO:0000313" key="2">
    <source>
        <dbReference type="EMBL" id="GAA4445303.1"/>
    </source>
</evidence>
<dbReference type="Pfam" id="PF00578">
    <property type="entry name" value="AhpC-TSA"/>
    <property type="match status" value="1"/>
</dbReference>
<dbReference type="InterPro" id="IPR013766">
    <property type="entry name" value="Thioredoxin_domain"/>
</dbReference>
<keyword evidence="3" id="KW-1185">Reference proteome</keyword>
<dbReference type="EMBL" id="BAABGA010000006">
    <property type="protein sequence ID" value="GAA4445303.1"/>
    <property type="molecule type" value="Genomic_DNA"/>
</dbReference>
<comment type="caution">
    <text evidence="2">The sequence shown here is derived from an EMBL/GenBank/DDBJ whole genome shotgun (WGS) entry which is preliminary data.</text>
</comment>
<feature type="domain" description="Thioredoxin" evidence="1">
    <location>
        <begin position="23"/>
        <end position="174"/>
    </location>
</feature>
<dbReference type="PANTHER" id="PTHR43640:SF1">
    <property type="entry name" value="THIOREDOXIN-DEPENDENT PEROXIREDOXIN"/>
    <property type="match status" value="1"/>
</dbReference>
<protein>
    <submittedName>
        <fullName evidence="2">Thioredoxin family protein</fullName>
    </submittedName>
</protein>
<dbReference type="InterPro" id="IPR000866">
    <property type="entry name" value="AhpC/TSA"/>
</dbReference>
<dbReference type="Gene3D" id="3.40.30.10">
    <property type="entry name" value="Glutaredoxin"/>
    <property type="match status" value="1"/>
</dbReference>
<reference evidence="3" key="1">
    <citation type="journal article" date="2019" name="Int. J. Syst. Evol. Microbiol.">
        <title>The Global Catalogue of Microorganisms (GCM) 10K type strain sequencing project: providing services to taxonomists for standard genome sequencing and annotation.</title>
        <authorList>
            <consortium name="The Broad Institute Genomics Platform"/>
            <consortium name="The Broad Institute Genome Sequencing Center for Infectious Disease"/>
            <person name="Wu L."/>
            <person name="Ma J."/>
        </authorList>
    </citation>
    <scope>NUCLEOTIDE SEQUENCE [LARGE SCALE GENOMIC DNA]</scope>
    <source>
        <strain evidence="3">JCM 17759</strain>
    </source>
</reference>
<sequence>MLTLVVSPWSLAQIHAGEFNTTVNIGDTAPDWNDLPGTDDQPHSLDDLKDKKVVVVAFTCSSCPYAVDAEDRLIALQEKFADENVAVIAINVNKVEEDLMPAMKQRAAEKKFNFPYLFDESQQIAKAFGAKYTPEFFVLDKNRKIVYMGSLDDSPDGKNVSEPHVIRAIEAALAGEKPAVTETVPIGCRIRFERNLRNRSR</sequence>
<dbReference type="InterPro" id="IPR047262">
    <property type="entry name" value="PRX-like1"/>
</dbReference>
<dbReference type="PROSITE" id="PS51352">
    <property type="entry name" value="THIOREDOXIN_2"/>
    <property type="match status" value="1"/>
</dbReference>
<accession>A0ABP8M6A9</accession>
<dbReference type="CDD" id="cd02969">
    <property type="entry name" value="PRX_like1"/>
    <property type="match status" value="1"/>
</dbReference>
<evidence type="ECO:0000313" key="3">
    <source>
        <dbReference type="Proteomes" id="UP001500840"/>
    </source>
</evidence>
<proteinExistence type="predicted"/>